<keyword evidence="2" id="KW-0812">Transmembrane</keyword>
<feature type="non-terminal residue" evidence="3">
    <location>
        <position position="70"/>
    </location>
</feature>
<keyword evidence="2" id="KW-0472">Membrane</keyword>
<evidence type="ECO:0000256" key="1">
    <source>
        <dbReference type="SAM" id="MobiDB-lite"/>
    </source>
</evidence>
<accession>A0A6A4IMP6</accession>
<feature type="compositionally biased region" description="Basic and acidic residues" evidence="1">
    <location>
        <begin position="42"/>
        <end position="56"/>
    </location>
</feature>
<evidence type="ECO:0000313" key="3">
    <source>
        <dbReference type="EMBL" id="KAE9411080.1"/>
    </source>
</evidence>
<sequence length="70" mass="7579">MSRGFFNSRRSDSIFNSSLVRSVSFCASMAVGILVGFVSSRAEDGRSRQDEGDIGERTVLTSDARKEEGG</sequence>
<dbReference type="EMBL" id="ML769384">
    <property type="protein sequence ID" value="KAE9411080.1"/>
    <property type="molecule type" value="Genomic_DNA"/>
</dbReference>
<name>A0A6A4IMP6_9AGAR</name>
<organism evidence="3 4">
    <name type="scientific">Gymnopus androsaceus JB14</name>
    <dbReference type="NCBI Taxonomy" id="1447944"/>
    <lineage>
        <taxon>Eukaryota</taxon>
        <taxon>Fungi</taxon>
        <taxon>Dikarya</taxon>
        <taxon>Basidiomycota</taxon>
        <taxon>Agaricomycotina</taxon>
        <taxon>Agaricomycetes</taxon>
        <taxon>Agaricomycetidae</taxon>
        <taxon>Agaricales</taxon>
        <taxon>Marasmiineae</taxon>
        <taxon>Omphalotaceae</taxon>
        <taxon>Gymnopus</taxon>
    </lineage>
</organism>
<protein>
    <submittedName>
        <fullName evidence="3">Uncharacterized protein</fullName>
    </submittedName>
</protein>
<feature type="transmembrane region" description="Helical" evidence="2">
    <location>
        <begin position="20"/>
        <end position="38"/>
    </location>
</feature>
<gene>
    <name evidence="3" type="ORF">BT96DRAFT_912424</name>
</gene>
<keyword evidence="4" id="KW-1185">Reference proteome</keyword>
<dbReference type="Proteomes" id="UP000799118">
    <property type="component" value="Unassembled WGS sequence"/>
</dbReference>
<reference evidence="3" key="1">
    <citation type="journal article" date="2019" name="Environ. Microbiol.">
        <title>Fungal ecological strategies reflected in gene transcription - a case study of two litter decomposers.</title>
        <authorList>
            <person name="Barbi F."/>
            <person name="Kohler A."/>
            <person name="Barry K."/>
            <person name="Baskaran P."/>
            <person name="Daum C."/>
            <person name="Fauchery L."/>
            <person name="Ihrmark K."/>
            <person name="Kuo A."/>
            <person name="LaButti K."/>
            <person name="Lipzen A."/>
            <person name="Morin E."/>
            <person name="Grigoriev I.V."/>
            <person name="Henrissat B."/>
            <person name="Lindahl B."/>
            <person name="Martin F."/>
        </authorList>
    </citation>
    <scope>NUCLEOTIDE SEQUENCE</scope>
    <source>
        <strain evidence="3">JB14</strain>
    </source>
</reference>
<evidence type="ECO:0000256" key="2">
    <source>
        <dbReference type="SAM" id="Phobius"/>
    </source>
</evidence>
<keyword evidence="2" id="KW-1133">Transmembrane helix</keyword>
<dbReference type="AlphaFoldDB" id="A0A6A4IMP6"/>
<evidence type="ECO:0000313" key="4">
    <source>
        <dbReference type="Proteomes" id="UP000799118"/>
    </source>
</evidence>
<feature type="region of interest" description="Disordered" evidence="1">
    <location>
        <begin position="42"/>
        <end position="70"/>
    </location>
</feature>
<proteinExistence type="predicted"/>